<dbReference type="GO" id="GO:0043709">
    <property type="term" value="P:cell adhesion involved in single-species biofilm formation"/>
    <property type="evidence" value="ECO:0007669"/>
    <property type="project" value="TreeGrafter"/>
</dbReference>
<dbReference type="AlphaFoldDB" id="A0A916T8U8"/>
<dbReference type="PANTHER" id="PTHR45138:SF9">
    <property type="entry name" value="DIGUANYLATE CYCLASE DGCM-RELATED"/>
    <property type="match status" value="1"/>
</dbReference>
<dbReference type="OrthoDB" id="9812260at2"/>
<dbReference type="FunFam" id="3.30.70.270:FF:000001">
    <property type="entry name" value="Diguanylate cyclase domain protein"/>
    <property type="match status" value="1"/>
</dbReference>
<reference evidence="5" key="1">
    <citation type="journal article" date="2014" name="Int. J. Syst. Evol. Microbiol.">
        <title>Complete genome sequence of Corynebacterium casei LMG S-19264T (=DSM 44701T), isolated from a smear-ripened cheese.</title>
        <authorList>
            <consortium name="US DOE Joint Genome Institute (JGI-PGF)"/>
            <person name="Walter F."/>
            <person name="Albersmeier A."/>
            <person name="Kalinowski J."/>
            <person name="Ruckert C."/>
        </authorList>
    </citation>
    <scope>NUCLEOTIDE SEQUENCE</scope>
    <source>
        <strain evidence="5">CGMCC 1.12426</strain>
    </source>
</reference>
<dbReference type="CDD" id="cd01949">
    <property type="entry name" value="GGDEF"/>
    <property type="match status" value="1"/>
</dbReference>
<dbReference type="SUPFAM" id="SSF55073">
    <property type="entry name" value="Nucleotide cyclase"/>
    <property type="match status" value="1"/>
</dbReference>
<organism evidence="5 6">
    <name type="scientific">Roseibium aquae</name>
    <dbReference type="NCBI Taxonomy" id="1323746"/>
    <lineage>
        <taxon>Bacteria</taxon>
        <taxon>Pseudomonadati</taxon>
        <taxon>Pseudomonadota</taxon>
        <taxon>Alphaproteobacteria</taxon>
        <taxon>Hyphomicrobiales</taxon>
        <taxon>Stappiaceae</taxon>
        <taxon>Roseibium</taxon>
    </lineage>
</organism>
<dbReference type="PANTHER" id="PTHR45138">
    <property type="entry name" value="REGULATORY COMPONENTS OF SENSORY TRANSDUCTION SYSTEM"/>
    <property type="match status" value="1"/>
</dbReference>
<dbReference type="Pfam" id="PF20973">
    <property type="entry name" value="VUPS"/>
    <property type="match status" value="1"/>
</dbReference>
<dbReference type="Gene3D" id="3.30.70.270">
    <property type="match status" value="1"/>
</dbReference>
<feature type="transmembrane region" description="Helical" evidence="3">
    <location>
        <begin position="167"/>
        <end position="189"/>
    </location>
</feature>
<dbReference type="EC" id="2.7.7.65" evidence="1"/>
<evidence type="ECO:0000256" key="1">
    <source>
        <dbReference type="ARBA" id="ARBA00012528"/>
    </source>
</evidence>
<sequence length="420" mass="47008">MAELTNTALLLGQAVLYFTVMMMLLHARRSIGIGVFMCALGTMHFLETYLASVFYVAMPFGAVSPGSAVLFAGKLMMLLLLYIREDAVVARQPIYGLLFGNFLIVGLVLLLQHQDTIAMGPSRLPDIGFVNEIGWLMVWGTVLLYIDAIAIIVLYERLGPMFGGHLGWRFLVCGAAVLTFDQAGFYLVLHLMTGAPLSVFMAGWIAKMCAVLIYTALFVLYLKFFDDEKKWLGNRSFKDAFQMLTYRERYEQLLEDANRDALTGAFHRRHYEQHAGSFLKASLDGGRPLTMVVIDIDYFKGVNDRHGHHIGDDVLRQIANLLSANLRSGDFLYRFGGEEFVLLCDQLPAEAAVSMAERMRRHIENFSEAELPERVTVSVGVATAPEDGATIEALFQTADKRLYEAKRLGRNRVCGPVFQD</sequence>
<comment type="catalytic activity">
    <reaction evidence="2">
        <text>2 GTP = 3',3'-c-di-GMP + 2 diphosphate</text>
        <dbReference type="Rhea" id="RHEA:24898"/>
        <dbReference type="ChEBI" id="CHEBI:33019"/>
        <dbReference type="ChEBI" id="CHEBI:37565"/>
        <dbReference type="ChEBI" id="CHEBI:58805"/>
        <dbReference type="EC" id="2.7.7.65"/>
    </reaction>
</comment>
<dbReference type="GO" id="GO:0005886">
    <property type="term" value="C:plasma membrane"/>
    <property type="evidence" value="ECO:0007669"/>
    <property type="project" value="TreeGrafter"/>
</dbReference>
<keyword evidence="3" id="KW-0812">Transmembrane</keyword>
<dbReference type="InterPro" id="IPR029787">
    <property type="entry name" value="Nucleotide_cyclase"/>
</dbReference>
<gene>
    <name evidence="5" type="ORF">GCM10011316_05450</name>
</gene>
<reference evidence="5" key="2">
    <citation type="submission" date="2020-09" db="EMBL/GenBank/DDBJ databases">
        <authorList>
            <person name="Sun Q."/>
            <person name="Zhou Y."/>
        </authorList>
    </citation>
    <scope>NUCLEOTIDE SEQUENCE</scope>
    <source>
        <strain evidence="5">CGMCC 1.12426</strain>
    </source>
</reference>
<dbReference type="EMBL" id="BMFA01000001">
    <property type="protein sequence ID" value="GGB36195.1"/>
    <property type="molecule type" value="Genomic_DNA"/>
</dbReference>
<evidence type="ECO:0000259" key="4">
    <source>
        <dbReference type="PROSITE" id="PS50887"/>
    </source>
</evidence>
<dbReference type="Pfam" id="PF00990">
    <property type="entry name" value="GGDEF"/>
    <property type="match status" value="1"/>
</dbReference>
<dbReference type="PROSITE" id="PS50887">
    <property type="entry name" value="GGDEF"/>
    <property type="match status" value="1"/>
</dbReference>
<dbReference type="RefSeq" id="WP_150494183.1">
    <property type="nucleotide sequence ID" value="NZ_BMFA01000001.1"/>
</dbReference>
<dbReference type="InterPro" id="IPR043128">
    <property type="entry name" value="Rev_trsase/Diguanyl_cyclase"/>
</dbReference>
<dbReference type="GO" id="GO:1902201">
    <property type="term" value="P:negative regulation of bacterial-type flagellum-dependent cell motility"/>
    <property type="evidence" value="ECO:0007669"/>
    <property type="project" value="TreeGrafter"/>
</dbReference>
<dbReference type="SMART" id="SM00267">
    <property type="entry name" value="GGDEF"/>
    <property type="match status" value="1"/>
</dbReference>
<dbReference type="NCBIfam" id="TIGR00254">
    <property type="entry name" value="GGDEF"/>
    <property type="match status" value="1"/>
</dbReference>
<feature type="transmembrane region" description="Helical" evidence="3">
    <location>
        <begin position="6"/>
        <end position="25"/>
    </location>
</feature>
<keyword evidence="6" id="KW-1185">Reference proteome</keyword>
<evidence type="ECO:0000256" key="3">
    <source>
        <dbReference type="SAM" id="Phobius"/>
    </source>
</evidence>
<proteinExistence type="predicted"/>
<dbReference type="Proteomes" id="UP000605148">
    <property type="component" value="Unassembled WGS sequence"/>
</dbReference>
<dbReference type="GO" id="GO:0052621">
    <property type="term" value="F:diguanylate cyclase activity"/>
    <property type="evidence" value="ECO:0007669"/>
    <property type="project" value="UniProtKB-EC"/>
</dbReference>
<dbReference type="InterPro" id="IPR000160">
    <property type="entry name" value="GGDEF_dom"/>
</dbReference>
<feature type="transmembrane region" description="Helical" evidence="3">
    <location>
        <begin position="32"/>
        <end position="56"/>
    </location>
</feature>
<name>A0A916T8U8_9HYPH</name>
<keyword evidence="3" id="KW-0472">Membrane</keyword>
<protein>
    <recommendedName>
        <fullName evidence="1">diguanylate cyclase</fullName>
        <ecNumber evidence="1">2.7.7.65</ecNumber>
    </recommendedName>
</protein>
<feature type="transmembrane region" description="Helical" evidence="3">
    <location>
        <begin position="133"/>
        <end position="155"/>
    </location>
</feature>
<evidence type="ECO:0000256" key="2">
    <source>
        <dbReference type="ARBA" id="ARBA00034247"/>
    </source>
</evidence>
<feature type="domain" description="GGDEF" evidence="4">
    <location>
        <begin position="287"/>
        <end position="418"/>
    </location>
</feature>
<comment type="caution">
    <text evidence="5">The sequence shown here is derived from an EMBL/GenBank/DDBJ whole genome shotgun (WGS) entry which is preliminary data.</text>
</comment>
<dbReference type="InterPro" id="IPR050469">
    <property type="entry name" value="Diguanylate_Cyclase"/>
</dbReference>
<dbReference type="InterPro" id="IPR048533">
    <property type="entry name" value="VUPS"/>
</dbReference>
<accession>A0A916T8U8</accession>
<feature type="transmembrane region" description="Helical" evidence="3">
    <location>
        <begin position="201"/>
        <end position="222"/>
    </location>
</feature>
<evidence type="ECO:0000313" key="5">
    <source>
        <dbReference type="EMBL" id="GGB36195.1"/>
    </source>
</evidence>
<feature type="transmembrane region" description="Helical" evidence="3">
    <location>
        <begin position="62"/>
        <end position="82"/>
    </location>
</feature>
<evidence type="ECO:0000313" key="6">
    <source>
        <dbReference type="Proteomes" id="UP000605148"/>
    </source>
</evidence>
<keyword evidence="3" id="KW-1133">Transmembrane helix</keyword>
<feature type="transmembrane region" description="Helical" evidence="3">
    <location>
        <begin position="94"/>
        <end position="113"/>
    </location>
</feature>